<protein>
    <recommendedName>
        <fullName evidence="6">GATA-type domain-containing protein</fullName>
    </recommendedName>
</protein>
<dbReference type="CDD" id="cd00202">
    <property type="entry name" value="ZnF_GATA"/>
    <property type="match status" value="1"/>
</dbReference>
<organism evidence="7 8">
    <name type="scientific">Adiantum capillus-veneris</name>
    <name type="common">Maidenhair fern</name>
    <dbReference type="NCBI Taxonomy" id="13818"/>
    <lineage>
        <taxon>Eukaryota</taxon>
        <taxon>Viridiplantae</taxon>
        <taxon>Streptophyta</taxon>
        <taxon>Embryophyta</taxon>
        <taxon>Tracheophyta</taxon>
        <taxon>Polypodiopsida</taxon>
        <taxon>Polypodiidae</taxon>
        <taxon>Polypodiales</taxon>
        <taxon>Pteridineae</taxon>
        <taxon>Pteridaceae</taxon>
        <taxon>Vittarioideae</taxon>
        <taxon>Adiantum</taxon>
    </lineage>
</organism>
<feature type="region of interest" description="Disordered" evidence="5">
    <location>
        <begin position="93"/>
        <end position="116"/>
    </location>
</feature>
<keyword evidence="3" id="KW-0862">Zinc</keyword>
<feature type="region of interest" description="Disordered" evidence="5">
    <location>
        <begin position="180"/>
        <end position="204"/>
    </location>
</feature>
<keyword evidence="8" id="KW-1185">Reference proteome</keyword>
<dbReference type="GO" id="GO:0008270">
    <property type="term" value="F:zinc ion binding"/>
    <property type="evidence" value="ECO:0007669"/>
    <property type="project" value="UniProtKB-KW"/>
</dbReference>
<evidence type="ECO:0000256" key="2">
    <source>
        <dbReference type="ARBA" id="ARBA00022771"/>
    </source>
</evidence>
<dbReference type="InterPro" id="IPR000679">
    <property type="entry name" value="Znf_GATA"/>
</dbReference>
<evidence type="ECO:0000313" key="7">
    <source>
        <dbReference type="EMBL" id="KAI5081527.1"/>
    </source>
</evidence>
<evidence type="ECO:0000256" key="1">
    <source>
        <dbReference type="ARBA" id="ARBA00022723"/>
    </source>
</evidence>
<evidence type="ECO:0000313" key="8">
    <source>
        <dbReference type="Proteomes" id="UP000886520"/>
    </source>
</evidence>
<dbReference type="EMBL" id="JABFUD020000004">
    <property type="protein sequence ID" value="KAI5081527.1"/>
    <property type="molecule type" value="Genomic_DNA"/>
</dbReference>
<feature type="region of interest" description="Disordered" evidence="5">
    <location>
        <begin position="134"/>
        <end position="160"/>
    </location>
</feature>
<feature type="compositionally biased region" description="Polar residues" evidence="5">
    <location>
        <begin position="187"/>
        <end position="204"/>
    </location>
</feature>
<proteinExistence type="predicted"/>
<reference evidence="7" key="1">
    <citation type="submission" date="2021-01" db="EMBL/GenBank/DDBJ databases">
        <title>Adiantum capillus-veneris genome.</title>
        <authorList>
            <person name="Fang Y."/>
            <person name="Liao Q."/>
        </authorList>
    </citation>
    <scope>NUCLEOTIDE SEQUENCE</scope>
    <source>
        <strain evidence="7">H3</strain>
        <tissue evidence="7">Leaf</tissue>
    </source>
</reference>
<name>A0A9D4V8K0_ADICA</name>
<dbReference type="SMART" id="SM00401">
    <property type="entry name" value="ZnF_GATA"/>
    <property type="match status" value="1"/>
</dbReference>
<accession>A0A9D4V8K0</accession>
<evidence type="ECO:0000256" key="3">
    <source>
        <dbReference type="ARBA" id="ARBA00022833"/>
    </source>
</evidence>
<dbReference type="AlphaFoldDB" id="A0A9D4V8K0"/>
<feature type="compositionally biased region" description="Low complexity" evidence="5">
    <location>
        <begin position="93"/>
        <end position="113"/>
    </location>
</feature>
<dbReference type="Gene3D" id="3.30.50.10">
    <property type="entry name" value="Erythroid Transcription Factor GATA-1, subunit A"/>
    <property type="match status" value="1"/>
</dbReference>
<evidence type="ECO:0000259" key="6">
    <source>
        <dbReference type="PROSITE" id="PS50114"/>
    </source>
</evidence>
<feature type="region of interest" description="Disordered" evidence="5">
    <location>
        <begin position="40"/>
        <end position="76"/>
    </location>
</feature>
<dbReference type="Pfam" id="PF00320">
    <property type="entry name" value="GATA"/>
    <property type="match status" value="1"/>
</dbReference>
<evidence type="ECO:0000256" key="5">
    <source>
        <dbReference type="SAM" id="MobiDB-lite"/>
    </source>
</evidence>
<dbReference type="GO" id="GO:0006355">
    <property type="term" value="P:regulation of DNA-templated transcription"/>
    <property type="evidence" value="ECO:0007669"/>
    <property type="project" value="InterPro"/>
</dbReference>
<dbReference type="PANTHER" id="PTHR47255:SF4">
    <property type="entry name" value="GATA ZINC FINGER DOMAIN-CONTAINING PROTEIN 12"/>
    <property type="match status" value="1"/>
</dbReference>
<evidence type="ECO:0000256" key="4">
    <source>
        <dbReference type="PROSITE-ProRule" id="PRU00094"/>
    </source>
</evidence>
<dbReference type="SUPFAM" id="SSF57716">
    <property type="entry name" value="Glucocorticoid receptor-like (DNA-binding domain)"/>
    <property type="match status" value="1"/>
</dbReference>
<dbReference type="PANTHER" id="PTHR47255">
    <property type="entry name" value="GATA TRANSCRIPTION FACTOR 22-RELATED"/>
    <property type="match status" value="1"/>
</dbReference>
<feature type="domain" description="GATA-type" evidence="6">
    <location>
        <begin position="299"/>
        <end position="329"/>
    </location>
</feature>
<dbReference type="InterPro" id="IPR013088">
    <property type="entry name" value="Znf_NHR/GATA"/>
</dbReference>
<keyword evidence="2 4" id="KW-0863">Zinc-finger</keyword>
<gene>
    <name evidence="7" type="ORF">GOP47_0004710</name>
</gene>
<feature type="compositionally biased region" description="Polar residues" evidence="5">
    <location>
        <begin position="40"/>
        <end position="51"/>
    </location>
</feature>
<sequence length="480" mass="52208">MLQAPSHLSRVCGHGHIKKFWLMQTQKESQVCEGKNNLLFSSPTARPSSRGSVKGIDNSPWNSSSPLPHSPAYGDVAATSSKHASFTCAESLSPSSHSCKPSSPSSPNSTSSSGAVAEKDCIDGRFDGVDSLSRILGRDSHPSTPSPRPQPFNVAAEQHHQGSPAVVAYVDRIEPSPLHINYCSEEPGSTSMEHSPDSLSSFMHSRGAQQGQSADCPLETSSCNQVVKLEDRTSPANSSRDFKSLSNHVRFAPSTTGMDNILEKRKAGAILGSRMQVVDREHDRVYQAAHMQHPVLKACSLCGTTKTPMWRSGPQGPKSLCNACGIRFKKYRSFPGQSEPSELMSSSLLVPVASKPFSRPLKRKQNSLLTSCDPPRPHKMCIKSANQDGAPRQQQKKSKWHQLVVKKENGDLTNLNQDRSSPWCAHAGPPSLKKIYGCSPFQSKFKKLAPMDDHLVSGVFAKDEEEAAVLLMHLSCGLVY</sequence>
<dbReference type="OrthoDB" id="2162994at2759"/>
<comment type="caution">
    <text evidence="7">The sequence shown here is derived from an EMBL/GenBank/DDBJ whole genome shotgun (WGS) entry which is preliminary data.</text>
</comment>
<dbReference type="InterPro" id="IPR052138">
    <property type="entry name" value="GATA_ZnFinger_Domain"/>
</dbReference>
<dbReference type="Proteomes" id="UP000886520">
    <property type="component" value="Chromosome 4"/>
</dbReference>
<dbReference type="GO" id="GO:0043565">
    <property type="term" value="F:sequence-specific DNA binding"/>
    <property type="evidence" value="ECO:0007669"/>
    <property type="project" value="InterPro"/>
</dbReference>
<keyword evidence="1" id="KW-0479">Metal-binding</keyword>
<dbReference type="PROSITE" id="PS50114">
    <property type="entry name" value="GATA_ZN_FINGER_2"/>
    <property type="match status" value="1"/>
</dbReference>